<comment type="similarity">
    <text evidence="2">Belongs to the APC3/CDC27 family.</text>
</comment>
<dbReference type="PANTHER" id="PTHR12558:SF13">
    <property type="entry name" value="CELL DIVISION CYCLE PROTEIN 27 HOMOLOG"/>
    <property type="match status" value="1"/>
</dbReference>
<dbReference type="Gene3D" id="1.25.40.10">
    <property type="entry name" value="Tetratricopeptide repeat domain"/>
    <property type="match status" value="1"/>
</dbReference>
<organism evidence="4 5">
    <name type="scientific">Tetrahymena thermophila (strain SB210)</name>
    <dbReference type="NCBI Taxonomy" id="312017"/>
    <lineage>
        <taxon>Eukaryota</taxon>
        <taxon>Sar</taxon>
        <taxon>Alveolata</taxon>
        <taxon>Ciliophora</taxon>
        <taxon>Intramacronucleata</taxon>
        <taxon>Oligohymenophorea</taxon>
        <taxon>Hymenostomatida</taxon>
        <taxon>Tetrahymenina</taxon>
        <taxon>Tetrahymenidae</taxon>
        <taxon>Tetrahymena</taxon>
    </lineage>
</organism>
<dbReference type="PROSITE" id="PS50005">
    <property type="entry name" value="TPR"/>
    <property type="match status" value="1"/>
</dbReference>
<evidence type="ECO:0000256" key="3">
    <source>
        <dbReference type="PROSITE-ProRule" id="PRU00339"/>
    </source>
</evidence>
<keyword evidence="5" id="KW-1185">Reference proteome</keyword>
<dbReference type="PROSITE" id="PS50293">
    <property type="entry name" value="TPR_REGION"/>
    <property type="match status" value="1"/>
</dbReference>
<dbReference type="AlphaFoldDB" id="I7LT26"/>
<evidence type="ECO:0000256" key="2">
    <source>
        <dbReference type="ARBA" id="ARBA00038210"/>
    </source>
</evidence>
<gene>
    <name evidence="4" type="ORF">TTHERM_00723070</name>
</gene>
<dbReference type="EMBL" id="GG662432">
    <property type="protein sequence ID" value="EAR84122.2"/>
    <property type="molecule type" value="Genomic_DNA"/>
</dbReference>
<dbReference type="SUPFAM" id="SSF48452">
    <property type="entry name" value="TPR-like"/>
    <property type="match status" value="1"/>
</dbReference>
<name>I7LT26_TETTS</name>
<protein>
    <submittedName>
        <fullName evidence="4">Tetratricopeptide repeat protein</fullName>
    </submittedName>
</protein>
<dbReference type="InterPro" id="IPR011990">
    <property type="entry name" value="TPR-like_helical_dom_sf"/>
</dbReference>
<accession>I7LT26</accession>
<dbReference type="Pfam" id="PF00515">
    <property type="entry name" value="TPR_1"/>
    <property type="match status" value="1"/>
</dbReference>
<keyword evidence="1 3" id="KW-0802">TPR repeat</keyword>
<dbReference type="Proteomes" id="UP000009168">
    <property type="component" value="Unassembled WGS sequence"/>
</dbReference>
<dbReference type="RefSeq" id="XP_001031785.2">
    <property type="nucleotide sequence ID" value="XM_001031785.2"/>
</dbReference>
<dbReference type="Pfam" id="PF13181">
    <property type="entry name" value="TPR_8"/>
    <property type="match status" value="1"/>
</dbReference>
<dbReference type="SMART" id="SM00028">
    <property type="entry name" value="TPR"/>
    <property type="match status" value="3"/>
</dbReference>
<dbReference type="InParanoid" id="I7LT26"/>
<dbReference type="GeneID" id="7833902"/>
<proteinExistence type="inferred from homology"/>
<dbReference type="KEGG" id="tet:TTHERM_00723070"/>
<dbReference type="PANTHER" id="PTHR12558">
    <property type="entry name" value="CELL DIVISION CYCLE 16,23,27"/>
    <property type="match status" value="1"/>
</dbReference>
<feature type="repeat" description="TPR" evidence="3">
    <location>
        <begin position="169"/>
        <end position="202"/>
    </location>
</feature>
<evidence type="ECO:0000256" key="1">
    <source>
        <dbReference type="ARBA" id="ARBA00022803"/>
    </source>
</evidence>
<dbReference type="InterPro" id="IPR019734">
    <property type="entry name" value="TPR_rpt"/>
</dbReference>
<sequence>MNSFQMSSNSQQVQADPEIEERIKKIVDEFEDNFIFDSQYVQANEFLNQITDKTIREDIRILSIEARVLIYDDPLKSEQIYQALFEKHPTYFKNTFEYLTLLFDCYEGKAQEVKKKVLQIVQNYQGNQENDAYFLACKSVAMKSKKNMELSRKLMKQAIEKANKAYQISDMYAQLGNTYLELEQYQKAIKYYLEGLKIQPKNDECLNNISFCYLEMHELEKSIQFGELALLNYPYNSTVLCNLAIVYEELDDIDKAEQAYLALFQNKTSGCVQHANYMQFLYEHRFNDPNKRLLIIEHLKKGFIYEPTAQNSIFEPFYVFLKETEKFGKALYSYKIIVCFMDFLETIRQQAPNLLENIALKVNKIIQSLQQIEIDEEFEDISDDEYEYEDGYEVEEDYSSNQVQVQDSQDNQEVDQQQNLNIKTDGQFLENLILGNQIYQDPTLVKPISTHQQIAIYKLIYDMILLKSRENSILYSLIIYNRHISENLHFQSNIQFWDLYFD</sequence>
<dbReference type="OrthoDB" id="10268002at2759"/>
<evidence type="ECO:0000313" key="5">
    <source>
        <dbReference type="Proteomes" id="UP000009168"/>
    </source>
</evidence>
<evidence type="ECO:0000313" key="4">
    <source>
        <dbReference type="EMBL" id="EAR84122.2"/>
    </source>
</evidence>
<reference evidence="5" key="1">
    <citation type="journal article" date="2006" name="PLoS Biol.">
        <title>Macronuclear genome sequence of the ciliate Tetrahymena thermophila, a model eukaryote.</title>
        <authorList>
            <person name="Eisen J.A."/>
            <person name="Coyne R.S."/>
            <person name="Wu M."/>
            <person name="Wu D."/>
            <person name="Thiagarajan M."/>
            <person name="Wortman J.R."/>
            <person name="Badger J.H."/>
            <person name="Ren Q."/>
            <person name="Amedeo P."/>
            <person name="Jones K.M."/>
            <person name="Tallon L.J."/>
            <person name="Delcher A.L."/>
            <person name="Salzberg S.L."/>
            <person name="Silva J.C."/>
            <person name="Haas B.J."/>
            <person name="Majoros W.H."/>
            <person name="Farzad M."/>
            <person name="Carlton J.M."/>
            <person name="Smith R.K. Jr."/>
            <person name="Garg J."/>
            <person name="Pearlman R.E."/>
            <person name="Karrer K.M."/>
            <person name="Sun L."/>
            <person name="Manning G."/>
            <person name="Elde N.C."/>
            <person name="Turkewitz A.P."/>
            <person name="Asai D.J."/>
            <person name="Wilkes D.E."/>
            <person name="Wang Y."/>
            <person name="Cai H."/>
            <person name="Collins K."/>
            <person name="Stewart B.A."/>
            <person name="Lee S.R."/>
            <person name="Wilamowska K."/>
            <person name="Weinberg Z."/>
            <person name="Ruzzo W.L."/>
            <person name="Wloga D."/>
            <person name="Gaertig J."/>
            <person name="Frankel J."/>
            <person name="Tsao C.-C."/>
            <person name="Gorovsky M.A."/>
            <person name="Keeling P.J."/>
            <person name="Waller R.F."/>
            <person name="Patron N.J."/>
            <person name="Cherry J.M."/>
            <person name="Stover N.A."/>
            <person name="Krieger C.J."/>
            <person name="del Toro C."/>
            <person name="Ryder H.F."/>
            <person name="Williamson S.C."/>
            <person name="Barbeau R.A."/>
            <person name="Hamilton E.P."/>
            <person name="Orias E."/>
        </authorList>
    </citation>
    <scope>NUCLEOTIDE SEQUENCE [LARGE SCALE GENOMIC DNA]</scope>
    <source>
        <strain evidence="5">SB210</strain>
    </source>
</reference>